<name>A0A8K0CLC8_IGNLU</name>
<reference evidence="12" key="1">
    <citation type="submission" date="2019-08" db="EMBL/GenBank/DDBJ databases">
        <title>The genome of the North American firefly Photinus pyralis.</title>
        <authorList>
            <consortium name="Photinus pyralis genome working group"/>
            <person name="Fallon T.R."/>
            <person name="Sander Lower S.E."/>
            <person name="Weng J.-K."/>
        </authorList>
    </citation>
    <scope>NUCLEOTIDE SEQUENCE</scope>
    <source>
        <strain evidence="12">TRF0915ILg1</strain>
        <tissue evidence="12">Whole body</tissue>
    </source>
</reference>
<evidence type="ECO:0000256" key="6">
    <source>
        <dbReference type="ARBA" id="ARBA00022723"/>
    </source>
</evidence>
<dbReference type="PANTHER" id="PTHR11533">
    <property type="entry name" value="PROTEASE M1 ZINC METALLOPROTEASE"/>
    <property type="match status" value="1"/>
</dbReference>
<evidence type="ECO:0000256" key="9">
    <source>
        <dbReference type="ARBA" id="ARBA00023049"/>
    </source>
</evidence>
<comment type="subcellular location">
    <subcellularLocation>
        <location evidence="2">Cell membrane</location>
        <topology evidence="2">Lipid-anchor</topology>
        <topology evidence="2">GPI-anchor</topology>
    </subcellularLocation>
</comment>
<dbReference type="PANTHER" id="PTHR11533:SF301">
    <property type="entry name" value="AMINOPEPTIDASE"/>
    <property type="match status" value="1"/>
</dbReference>
<dbReference type="AlphaFoldDB" id="A0A8K0CLC8"/>
<organism evidence="12 13">
    <name type="scientific">Ignelater luminosus</name>
    <name type="common">Cucubano</name>
    <name type="synonym">Pyrophorus luminosus</name>
    <dbReference type="NCBI Taxonomy" id="2038154"/>
    <lineage>
        <taxon>Eukaryota</taxon>
        <taxon>Metazoa</taxon>
        <taxon>Ecdysozoa</taxon>
        <taxon>Arthropoda</taxon>
        <taxon>Hexapoda</taxon>
        <taxon>Insecta</taxon>
        <taxon>Pterygota</taxon>
        <taxon>Neoptera</taxon>
        <taxon>Endopterygota</taxon>
        <taxon>Coleoptera</taxon>
        <taxon>Polyphaga</taxon>
        <taxon>Elateriformia</taxon>
        <taxon>Elateroidea</taxon>
        <taxon>Elateridae</taxon>
        <taxon>Agrypninae</taxon>
        <taxon>Pyrophorini</taxon>
        <taxon>Ignelater</taxon>
    </lineage>
</organism>
<keyword evidence="7" id="KW-0378">Hydrolase</keyword>
<dbReference type="InterPro" id="IPR014782">
    <property type="entry name" value="Peptidase_M1_dom"/>
</dbReference>
<comment type="similarity">
    <text evidence="3">Belongs to the peptidase M1 family.</text>
</comment>
<dbReference type="PRINTS" id="PR00756">
    <property type="entry name" value="ALADIPTASE"/>
</dbReference>
<dbReference type="GO" id="GO:0098552">
    <property type="term" value="C:side of membrane"/>
    <property type="evidence" value="ECO:0007669"/>
    <property type="project" value="UniProtKB-KW"/>
</dbReference>
<evidence type="ECO:0000256" key="1">
    <source>
        <dbReference type="ARBA" id="ARBA00001947"/>
    </source>
</evidence>
<comment type="cofactor">
    <cofactor evidence="1">
        <name>Zn(2+)</name>
        <dbReference type="ChEBI" id="CHEBI:29105"/>
    </cofactor>
</comment>
<sequence>ETAFLWDSLESTTAGKQRIGTVVAHELAHMWFGNLVTADWWSVIWLNEGFANFFEYEIIAKIETTWELDYQFVVNNLQYVLLVDALIASDPMTDNEKNIFTPTDISNKFDYITYGKGGSVIRMLKHFMGEEYFFEGLRLYLRRQLVLFVLFLVHKKLNNKKQWSYTLIALLKLKLII</sequence>
<evidence type="ECO:0000313" key="12">
    <source>
        <dbReference type="EMBL" id="KAF2889524.1"/>
    </source>
</evidence>
<evidence type="ECO:0000256" key="8">
    <source>
        <dbReference type="ARBA" id="ARBA00022833"/>
    </source>
</evidence>
<accession>A0A8K0CLC8</accession>
<dbReference type="GO" id="GO:0042277">
    <property type="term" value="F:peptide binding"/>
    <property type="evidence" value="ECO:0007669"/>
    <property type="project" value="TreeGrafter"/>
</dbReference>
<comment type="caution">
    <text evidence="12">The sequence shown here is derived from an EMBL/GenBank/DDBJ whole genome shotgun (WGS) entry which is preliminary data.</text>
</comment>
<evidence type="ECO:0000259" key="11">
    <source>
        <dbReference type="Pfam" id="PF01433"/>
    </source>
</evidence>
<evidence type="ECO:0000256" key="2">
    <source>
        <dbReference type="ARBA" id="ARBA00004609"/>
    </source>
</evidence>
<evidence type="ECO:0000313" key="13">
    <source>
        <dbReference type="Proteomes" id="UP000801492"/>
    </source>
</evidence>
<dbReference type="InterPro" id="IPR001930">
    <property type="entry name" value="Peptidase_M1"/>
</dbReference>
<dbReference type="InterPro" id="IPR027268">
    <property type="entry name" value="Peptidase_M4/M1_CTD_sf"/>
</dbReference>
<dbReference type="GO" id="GO:0008270">
    <property type="term" value="F:zinc ion binding"/>
    <property type="evidence" value="ECO:0007669"/>
    <property type="project" value="InterPro"/>
</dbReference>
<keyword evidence="9" id="KW-0482">Metalloprotease</keyword>
<proteinExistence type="inferred from homology"/>
<dbReference type="SUPFAM" id="SSF55486">
    <property type="entry name" value="Metalloproteases ('zincins'), catalytic domain"/>
    <property type="match status" value="1"/>
</dbReference>
<evidence type="ECO:0000256" key="7">
    <source>
        <dbReference type="ARBA" id="ARBA00022801"/>
    </source>
</evidence>
<dbReference type="Gene3D" id="1.10.390.10">
    <property type="entry name" value="Neutral Protease Domain 2"/>
    <property type="match status" value="1"/>
</dbReference>
<dbReference type="EMBL" id="VTPC01065744">
    <property type="protein sequence ID" value="KAF2889524.1"/>
    <property type="molecule type" value="Genomic_DNA"/>
</dbReference>
<dbReference type="GO" id="GO:0070006">
    <property type="term" value="F:metalloaminopeptidase activity"/>
    <property type="evidence" value="ECO:0007669"/>
    <property type="project" value="TreeGrafter"/>
</dbReference>
<dbReference type="GO" id="GO:0005737">
    <property type="term" value="C:cytoplasm"/>
    <property type="evidence" value="ECO:0007669"/>
    <property type="project" value="TreeGrafter"/>
</dbReference>
<dbReference type="OrthoDB" id="10031169at2759"/>
<evidence type="ECO:0000256" key="4">
    <source>
        <dbReference type="ARBA" id="ARBA00022622"/>
    </source>
</evidence>
<dbReference type="GO" id="GO:0005886">
    <property type="term" value="C:plasma membrane"/>
    <property type="evidence" value="ECO:0007669"/>
    <property type="project" value="UniProtKB-SubCell"/>
</dbReference>
<dbReference type="GO" id="GO:0006508">
    <property type="term" value="P:proteolysis"/>
    <property type="evidence" value="ECO:0007669"/>
    <property type="project" value="UniProtKB-KW"/>
</dbReference>
<evidence type="ECO:0000256" key="10">
    <source>
        <dbReference type="ARBA" id="ARBA00023288"/>
    </source>
</evidence>
<keyword evidence="4" id="KW-0325">Glycoprotein</keyword>
<gene>
    <name evidence="12" type="ORF">ILUMI_16649</name>
</gene>
<dbReference type="InterPro" id="IPR050344">
    <property type="entry name" value="Peptidase_M1_aminopeptidases"/>
</dbReference>
<dbReference type="GO" id="GO:0043171">
    <property type="term" value="P:peptide catabolic process"/>
    <property type="evidence" value="ECO:0007669"/>
    <property type="project" value="TreeGrafter"/>
</dbReference>
<evidence type="ECO:0000256" key="5">
    <source>
        <dbReference type="ARBA" id="ARBA00022670"/>
    </source>
</evidence>
<feature type="non-terminal residue" evidence="12">
    <location>
        <position position="177"/>
    </location>
</feature>
<protein>
    <recommendedName>
        <fullName evidence="11">Peptidase M1 membrane alanine aminopeptidase domain-containing protein</fullName>
    </recommendedName>
</protein>
<keyword evidence="4" id="KW-0472">Membrane</keyword>
<keyword evidence="8" id="KW-0862">Zinc</keyword>
<keyword evidence="6" id="KW-0479">Metal-binding</keyword>
<dbReference type="GO" id="GO:0005615">
    <property type="term" value="C:extracellular space"/>
    <property type="evidence" value="ECO:0007669"/>
    <property type="project" value="TreeGrafter"/>
</dbReference>
<keyword evidence="10" id="KW-0449">Lipoprotein</keyword>
<evidence type="ECO:0000256" key="3">
    <source>
        <dbReference type="ARBA" id="ARBA00010136"/>
    </source>
</evidence>
<dbReference type="Pfam" id="PF01433">
    <property type="entry name" value="Peptidase_M1"/>
    <property type="match status" value="1"/>
</dbReference>
<keyword evidence="4" id="KW-0336">GPI-anchor</keyword>
<feature type="domain" description="Peptidase M1 membrane alanine aminopeptidase" evidence="11">
    <location>
        <begin position="2"/>
        <end position="143"/>
    </location>
</feature>
<keyword evidence="5" id="KW-0645">Protease</keyword>
<dbReference type="Proteomes" id="UP000801492">
    <property type="component" value="Unassembled WGS sequence"/>
</dbReference>
<keyword evidence="13" id="KW-1185">Reference proteome</keyword>